<dbReference type="InterPro" id="IPR013083">
    <property type="entry name" value="Znf_RING/FYVE/PHD"/>
</dbReference>
<feature type="transmembrane region" description="Helical" evidence="2">
    <location>
        <begin position="12"/>
        <end position="30"/>
    </location>
</feature>
<dbReference type="SMART" id="SM00184">
    <property type="entry name" value="RING"/>
    <property type="match status" value="1"/>
</dbReference>
<dbReference type="EMBL" id="JADGMS010000007">
    <property type="protein sequence ID" value="KAF9678824.1"/>
    <property type="molecule type" value="Genomic_DNA"/>
</dbReference>
<dbReference type="PANTHER" id="PTHR47662">
    <property type="entry name" value="RING-TYPE DOMAIN-CONTAINING PROTEIN"/>
    <property type="match status" value="1"/>
</dbReference>
<keyword evidence="2" id="KW-0812">Transmembrane</keyword>
<dbReference type="SUPFAM" id="SSF57850">
    <property type="entry name" value="RING/U-box"/>
    <property type="match status" value="1"/>
</dbReference>
<comment type="caution">
    <text evidence="4">The sequence shown here is derived from an EMBL/GenBank/DDBJ whole genome shotgun (WGS) entry which is preliminary data.</text>
</comment>
<dbReference type="PANTHER" id="PTHR47662:SF1">
    <property type="entry name" value="RING-TYPE DOMAIN-CONTAINING PROTEIN"/>
    <property type="match status" value="1"/>
</dbReference>
<evidence type="ECO:0000256" key="2">
    <source>
        <dbReference type="SAM" id="Phobius"/>
    </source>
</evidence>
<name>A0A835K5F4_9ROSI</name>
<dbReference type="AlphaFoldDB" id="A0A835K5F4"/>
<organism evidence="4 5">
    <name type="scientific">Salix dunnii</name>
    <dbReference type="NCBI Taxonomy" id="1413687"/>
    <lineage>
        <taxon>Eukaryota</taxon>
        <taxon>Viridiplantae</taxon>
        <taxon>Streptophyta</taxon>
        <taxon>Embryophyta</taxon>
        <taxon>Tracheophyta</taxon>
        <taxon>Spermatophyta</taxon>
        <taxon>Magnoliopsida</taxon>
        <taxon>eudicotyledons</taxon>
        <taxon>Gunneridae</taxon>
        <taxon>Pentapetalae</taxon>
        <taxon>rosids</taxon>
        <taxon>fabids</taxon>
        <taxon>Malpighiales</taxon>
        <taxon>Salicaceae</taxon>
        <taxon>Saliceae</taxon>
        <taxon>Salix</taxon>
    </lineage>
</organism>
<dbReference type="Proteomes" id="UP000657918">
    <property type="component" value="Unassembled WGS sequence"/>
</dbReference>
<feature type="domain" description="RING-type" evidence="3">
    <location>
        <begin position="78"/>
        <end position="120"/>
    </location>
</feature>
<protein>
    <recommendedName>
        <fullName evidence="3">RING-type domain-containing protein</fullName>
    </recommendedName>
</protein>
<keyword evidence="1" id="KW-0479">Metal-binding</keyword>
<dbReference type="Gene3D" id="3.30.40.10">
    <property type="entry name" value="Zinc/RING finger domain, C3HC4 (zinc finger)"/>
    <property type="match status" value="1"/>
</dbReference>
<dbReference type="InterPro" id="IPR001841">
    <property type="entry name" value="Znf_RING"/>
</dbReference>
<sequence length="167" mass="19121">MAALFNVFSRLYTITLSFFTLLLLKALFLIRPLVPGCKFTNPDKLFRIISAQYLSIIEKTNPTLQYCENISRPQPRECAVCLSEYTGGERVRKLKCNHTFHKECLDKWLQHYLATCPLCRAAVLPDEIVVNYHQLRDNIMNGGSYDDTIFLLSALYGSRGETSFSVL</sequence>
<reference evidence="4 5" key="1">
    <citation type="submission" date="2020-10" db="EMBL/GenBank/DDBJ databases">
        <title>Plant Genome Project.</title>
        <authorList>
            <person name="Zhang R.-G."/>
        </authorList>
    </citation>
    <scope>NUCLEOTIDE SEQUENCE [LARGE SCALE GENOMIC DNA]</scope>
    <source>
        <strain evidence="4">FAFU-HL-1</strain>
        <tissue evidence="4">Leaf</tissue>
    </source>
</reference>
<dbReference type="GO" id="GO:0008270">
    <property type="term" value="F:zinc ion binding"/>
    <property type="evidence" value="ECO:0007669"/>
    <property type="project" value="UniProtKB-KW"/>
</dbReference>
<evidence type="ECO:0000256" key="1">
    <source>
        <dbReference type="PROSITE-ProRule" id="PRU00175"/>
    </source>
</evidence>
<accession>A0A835K5F4</accession>
<keyword evidence="1" id="KW-0862">Zinc</keyword>
<keyword evidence="5" id="KW-1185">Reference proteome</keyword>
<gene>
    <name evidence="4" type="ORF">SADUNF_Sadunf07G0076300</name>
</gene>
<evidence type="ECO:0000259" key="3">
    <source>
        <dbReference type="PROSITE" id="PS50089"/>
    </source>
</evidence>
<dbReference type="OrthoDB" id="8062037at2759"/>
<keyword evidence="2" id="KW-1133">Transmembrane helix</keyword>
<keyword evidence="2" id="KW-0472">Membrane</keyword>
<proteinExistence type="predicted"/>
<dbReference type="Pfam" id="PF13639">
    <property type="entry name" value="zf-RING_2"/>
    <property type="match status" value="1"/>
</dbReference>
<evidence type="ECO:0000313" key="4">
    <source>
        <dbReference type="EMBL" id="KAF9678824.1"/>
    </source>
</evidence>
<evidence type="ECO:0000313" key="5">
    <source>
        <dbReference type="Proteomes" id="UP000657918"/>
    </source>
</evidence>
<dbReference type="PROSITE" id="PS50089">
    <property type="entry name" value="ZF_RING_2"/>
    <property type="match status" value="1"/>
</dbReference>
<keyword evidence="1" id="KW-0863">Zinc-finger</keyword>